<evidence type="ECO:0000313" key="2">
    <source>
        <dbReference type="Proteomes" id="UP000050794"/>
    </source>
</evidence>
<dbReference type="WBParaSite" id="TCNE_0001532301-mRNA-1">
    <property type="protein sequence ID" value="TCNE_0001532301-mRNA-1"/>
    <property type="gene ID" value="TCNE_0001532301"/>
</dbReference>
<proteinExistence type="predicted"/>
<protein>
    <submittedName>
        <fullName evidence="3">RWD domain-containing protein</fullName>
    </submittedName>
</protein>
<reference evidence="1 2" key="2">
    <citation type="submission" date="2018-11" db="EMBL/GenBank/DDBJ databases">
        <authorList>
            <consortium name="Pathogen Informatics"/>
        </authorList>
    </citation>
    <scope>NUCLEOTIDE SEQUENCE [LARGE SCALE GENOMIC DNA]</scope>
</reference>
<gene>
    <name evidence="1" type="ORF">TCNE_LOCUS15322</name>
</gene>
<evidence type="ECO:0000313" key="3">
    <source>
        <dbReference type="WBParaSite" id="TCNE_0001532301-mRNA-1"/>
    </source>
</evidence>
<sequence>MLRIGASVQRPPDNSRKTILSYVANVQWCDELEHRFHSLIDKVGRGQHPGCEVFIRGWSGDVGAGIVSHSFPNYGQLGFLSGRSAKVQLFKRLYLSIEALAAPKLLGSFI</sequence>
<name>A0A183V3K2_TOXCA</name>
<evidence type="ECO:0000313" key="1">
    <source>
        <dbReference type="EMBL" id="VDM46643.1"/>
    </source>
</evidence>
<keyword evidence="2" id="KW-1185">Reference proteome</keyword>
<dbReference type="EMBL" id="UYWY01022781">
    <property type="protein sequence ID" value="VDM46643.1"/>
    <property type="molecule type" value="Genomic_DNA"/>
</dbReference>
<accession>A0A183V3K2</accession>
<reference evidence="3" key="1">
    <citation type="submission" date="2016-06" db="UniProtKB">
        <authorList>
            <consortium name="WormBaseParasite"/>
        </authorList>
    </citation>
    <scope>IDENTIFICATION</scope>
</reference>
<dbReference type="AlphaFoldDB" id="A0A183V3K2"/>
<organism evidence="2 3">
    <name type="scientific">Toxocara canis</name>
    <name type="common">Canine roundworm</name>
    <dbReference type="NCBI Taxonomy" id="6265"/>
    <lineage>
        <taxon>Eukaryota</taxon>
        <taxon>Metazoa</taxon>
        <taxon>Ecdysozoa</taxon>
        <taxon>Nematoda</taxon>
        <taxon>Chromadorea</taxon>
        <taxon>Rhabditida</taxon>
        <taxon>Spirurina</taxon>
        <taxon>Ascaridomorpha</taxon>
        <taxon>Ascaridoidea</taxon>
        <taxon>Toxocaridae</taxon>
        <taxon>Toxocara</taxon>
    </lineage>
</organism>
<dbReference type="Proteomes" id="UP000050794">
    <property type="component" value="Unassembled WGS sequence"/>
</dbReference>